<dbReference type="InterPro" id="IPR002110">
    <property type="entry name" value="Ankyrin_rpt"/>
</dbReference>
<reference evidence="4 5" key="1">
    <citation type="submission" date="2019-08" db="EMBL/GenBank/DDBJ databases">
        <authorList>
            <person name="Alioto T."/>
            <person name="Alioto T."/>
            <person name="Gomez Garrido J."/>
        </authorList>
    </citation>
    <scope>NUCLEOTIDE SEQUENCE [LARGE SCALE GENOMIC DNA]</scope>
</reference>
<name>A0A5E4NMM0_9HEMI</name>
<dbReference type="OrthoDB" id="3666223at2759"/>
<sequence length="330" mass="36437">MFFYHCLMDFKINFIVNTIFLKLFFPSPGTVVKSRVISLLHRSPPLKCSRATTTIGNAKYCETAVRYKLTALFLFFLSRPLHEAVENGDVHLVRLLLGYGADPRLATYSGQSPLSLATDRQTRMLLEHHVNDVQGFGPSAMWNFDDTSLIRDHEDVDRLLWCSPPTAPDDNSVSFEFEFSDQSLPDVYKMPADAPDAVPDDWVLFEYVSTALSVESVDALAKLLDDENAVIAVPSDRFNERVVPALTLGQRQQQQQQQRVVAKCSDAKPFVAAEQSTPKDAAATDAAEAPEAAEDGAPAAGAAPTGDQIILVRYDHKLKQLLGVDAYTVS</sequence>
<feature type="region of interest" description="Disordered" evidence="3">
    <location>
        <begin position="272"/>
        <end position="303"/>
    </location>
</feature>
<dbReference type="SUPFAM" id="SSF48403">
    <property type="entry name" value="Ankyrin repeat"/>
    <property type="match status" value="1"/>
</dbReference>
<keyword evidence="2" id="KW-0040">ANK repeat</keyword>
<evidence type="ECO:0000256" key="3">
    <source>
        <dbReference type="SAM" id="MobiDB-lite"/>
    </source>
</evidence>
<dbReference type="Proteomes" id="UP000325440">
    <property type="component" value="Unassembled WGS sequence"/>
</dbReference>
<gene>
    <name evidence="4" type="ORF">CINCED_3A014195</name>
</gene>
<dbReference type="InterPro" id="IPR036770">
    <property type="entry name" value="Ankyrin_rpt-contain_sf"/>
</dbReference>
<accession>A0A5E4NMM0</accession>
<dbReference type="AlphaFoldDB" id="A0A5E4NMM0"/>
<dbReference type="PROSITE" id="PS50297">
    <property type="entry name" value="ANK_REP_REGION"/>
    <property type="match status" value="1"/>
</dbReference>
<evidence type="ECO:0000256" key="1">
    <source>
        <dbReference type="ARBA" id="ARBA00034703"/>
    </source>
</evidence>
<dbReference type="GO" id="GO:0003714">
    <property type="term" value="F:transcription corepressor activity"/>
    <property type="evidence" value="ECO:0007669"/>
    <property type="project" value="TreeGrafter"/>
</dbReference>
<evidence type="ECO:0000313" key="5">
    <source>
        <dbReference type="Proteomes" id="UP000325440"/>
    </source>
</evidence>
<dbReference type="Gene3D" id="1.25.40.20">
    <property type="entry name" value="Ankyrin repeat-containing domain"/>
    <property type="match status" value="1"/>
</dbReference>
<evidence type="ECO:0000313" key="4">
    <source>
        <dbReference type="EMBL" id="VVC44490.1"/>
    </source>
</evidence>
<dbReference type="PROSITE" id="PS50088">
    <property type="entry name" value="ANK_REPEAT"/>
    <property type="match status" value="1"/>
</dbReference>
<dbReference type="EMBL" id="CABPRJ010002381">
    <property type="protein sequence ID" value="VVC44490.1"/>
    <property type="molecule type" value="Genomic_DNA"/>
</dbReference>
<organism evidence="4 5">
    <name type="scientific">Cinara cedri</name>
    <dbReference type="NCBI Taxonomy" id="506608"/>
    <lineage>
        <taxon>Eukaryota</taxon>
        <taxon>Metazoa</taxon>
        <taxon>Ecdysozoa</taxon>
        <taxon>Arthropoda</taxon>
        <taxon>Hexapoda</taxon>
        <taxon>Insecta</taxon>
        <taxon>Pterygota</taxon>
        <taxon>Neoptera</taxon>
        <taxon>Paraneoptera</taxon>
        <taxon>Hemiptera</taxon>
        <taxon>Sternorrhyncha</taxon>
        <taxon>Aphidomorpha</taxon>
        <taxon>Aphidoidea</taxon>
        <taxon>Aphididae</taxon>
        <taxon>Lachninae</taxon>
        <taxon>Cinara</taxon>
    </lineage>
</organism>
<dbReference type="GO" id="GO:0005634">
    <property type="term" value="C:nucleus"/>
    <property type="evidence" value="ECO:0007669"/>
    <property type="project" value="TreeGrafter"/>
</dbReference>
<dbReference type="InterPro" id="IPR047144">
    <property type="entry name" value="BCOR-like"/>
</dbReference>
<comment type="similarity">
    <text evidence="1">Belongs to the BCOR family.</text>
</comment>
<feature type="repeat" description="ANK" evidence="2">
    <location>
        <begin position="80"/>
        <end position="108"/>
    </location>
</feature>
<keyword evidence="5" id="KW-1185">Reference proteome</keyword>
<evidence type="ECO:0000256" key="2">
    <source>
        <dbReference type="PROSITE-ProRule" id="PRU00023"/>
    </source>
</evidence>
<proteinExistence type="inferred from homology"/>
<dbReference type="Pfam" id="PF00023">
    <property type="entry name" value="Ank"/>
    <property type="match status" value="1"/>
</dbReference>
<dbReference type="PANTHER" id="PTHR24117:SF9">
    <property type="entry name" value="BCL-6 COREPRESSOR PCGF1 BINDING DOMAIN-CONTAINING PROTEIN"/>
    <property type="match status" value="1"/>
</dbReference>
<dbReference type="PANTHER" id="PTHR24117">
    <property type="entry name" value="AGAP007537-PB"/>
    <property type="match status" value="1"/>
</dbReference>
<dbReference type="SMART" id="SM00248">
    <property type="entry name" value="ANK"/>
    <property type="match status" value="1"/>
</dbReference>
<feature type="compositionally biased region" description="Low complexity" evidence="3">
    <location>
        <begin position="280"/>
        <end position="303"/>
    </location>
</feature>
<dbReference type="GO" id="GO:0000122">
    <property type="term" value="P:negative regulation of transcription by RNA polymerase II"/>
    <property type="evidence" value="ECO:0007669"/>
    <property type="project" value="TreeGrafter"/>
</dbReference>
<protein>
    <submittedName>
        <fullName evidence="4">Ankyrin repeat-containing domain,Ankyrin repeat</fullName>
    </submittedName>
</protein>